<name>A0A6A6ZSA3_9PLEO</name>
<dbReference type="EMBL" id="MU006232">
    <property type="protein sequence ID" value="KAF2823207.1"/>
    <property type="molecule type" value="Genomic_DNA"/>
</dbReference>
<sequence>MPSGSRKSSKPEKPSAVRKLKDLFRGDENSGTASSRQEENSTDLRSTTEVVRGRGNYNTRGNTSIRGHVRGHVREHRASSGREPSDRRMIEDGRPHSATRSPMVNQTRSREGGGESSQTYSVAPRIQNVGKEGNQAYTNRRGEPAGQSDESNTSKYTTFTERGNRTLTSVLDDETSQAGSSDLEDKCYQPQPFHSEHESGHAAQLELNVNNDQKVQSVMRAVDVQDMSLFWQKSQEIFYRAHGILEEQHPERPHEWGNLVLVEDEKEHDAIFRLDEILRKIWLLFQGCHRLTYANQQLYTETVTLKIAHEASLMDMREDKASHAAEMATQLEEKLQLEKVLADASEKELKLKEQLYADKSLYDEAIQRLENEFQNERDKMRVEQFEEITMCEGRVDRAEKEHQKQVCDIERTHLTEITKHKKAFSEKFKECTDAQATVATMKRDYERQMRNLEDESRRKHDQDLEMLSEKYSQEKGNMSTAFENQRTEAGMKIARLQYDILELGKKTRQEQREMGKEAQETQANMKRDHIKEQERFKTQTETTIQSMKQEAKKQKEHWQSELAEYKQKYEQEQQIIREQAQQFQANMKKTHVEEQQRLRAHAETVQKSLEGKMEEERKQMQFTLGELEREHGQEKQDMKAAHSMEVKQLKSGADKAQVSMKRDIRSRNNALVAREKFKGLPDGELKNKFTELVLQVDALARLRWSYNRSKWTDGLQSKLSDTPKRLRKQILQDTIWGILFENVFCSPFRMIGDEGKRLEAQWAKDFGADTATKNDGYAWPEPSYDAERWRYEALRQCQEALEKPISEYDPRYKLRKGTLQSLDHVRQEISQALSNVSSVDAATIRSVQSIAEKAVKMWVILGAQRCRLVVVSRGSKVITETSKAHSGGDGFVELVVRPELKRIGDADGVLFDSETTITGCVGEIIKILY</sequence>
<proteinExistence type="predicted"/>
<feature type="compositionally biased region" description="Polar residues" evidence="2">
    <location>
        <begin position="98"/>
        <end position="107"/>
    </location>
</feature>
<dbReference type="OrthoDB" id="5430054at2759"/>
<evidence type="ECO:0000256" key="1">
    <source>
        <dbReference type="SAM" id="Coils"/>
    </source>
</evidence>
<accession>A0A6A6ZSA3</accession>
<reference evidence="3" key="1">
    <citation type="journal article" date="2020" name="Stud. Mycol.">
        <title>101 Dothideomycetes genomes: a test case for predicting lifestyles and emergence of pathogens.</title>
        <authorList>
            <person name="Haridas S."/>
            <person name="Albert R."/>
            <person name="Binder M."/>
            <person name="Bloem J."/>
            <person name="Labutti K."/>
            <person name="Salamov A."/>
            <person name="Andreopoulos B."/>
            <person name="Baker S."/>
            <person name="Barry K."/>
            <person name="Bills G."/>
            <person name="Bluhm B."/>
            <person name="Cannon C."/>
            <person name="Castanera R."/>
            <person name="Culley D."/>
            <person name="Daum C."/>
            <person name="Ezra D."/>
            <person name="Gonzalez J."/>
            <person name="Henrissat B."/>
            <person name="Kuo A."/>
            <person name="Liang C."/>
            <person name="Lipzen A."/>
            <person name="Lutzoni F."/>
            <person name="Magnuson J."/>
            <person name="Mondo S."/>
            <person name="Nolan M."/>
            <person name="Ohm R."/>
            <person name="Pangilinan J."/>
            <person name="Park H.-J."/>
            <person name="Ramirez L."/>
            <person name="Alfaro M."/>
            <person name="Sun H."/>
            <person name="Tritt A."/>
            <person name="Yoshinaga Y."/>
            <person name="Zwiers L.-H."/>
            <person name="Turgeon B."/>
            <person name="Goodwin S."/>
            <person name="Spatafora J."/>
            <person name="Crous P."/>
            <person name="Grigoriev I."/>
        </authorList>
    </citation>
    <scope>NUCLEOTIDE SEQUENCE</scope>
    <source>
        <strain evidence="3">CBS 113818</strain>
    </source>
</reference>
<evidence type="ECO:0000313" key="4">
    <source>
        <dbReference type="Proteomes" id="UP000799424"/>
    </source>
</evidence>
<feature type="coiled-coil region" evidence="1">
    <location>
        <begin position="435"/>
        <end position="462"/>
    </location>
</feature>
<feature type="coiled-coil region" evidence="1">
    <location>
        <begin position="327"/>
        <end position="386"/>
    </location>
</feature>
<feature type="compositionally biased region" description="Polar residues" evidence="2">
    <location>
        <begin position="148"/>
        <end position="166"/>
    </location>
</feature>
<protein>
    <submittedName>
        <fullName evidence="3">Uncharacterized protein</fullName>
    </submittedName>
</protein>
<dbReference type="AlphaFoldDB" id="A0A6A6ZSA3"/>
<feature type="compositionally biased region" description="Basic and acidic residues" evidence="2">
    <location>
        <begin position="76"/>
        <end position="95"/>
    </location>
</feature>
<evidence type="ECO:0000313" key="3">
    <source>
        <dbReference type="EMBL" id="KAF2823207.1"/>
    </source>
</evidence>
<feature type="region of interest" description="Disordered" evidence="2">
    <location>
        <begin position="1"/>
        <end position="166"/>
    </location>
</feature>
<keyword evidence="4" id="KW-1185">Reference proteome</keyword>
<gene>
    <name evidence="3" type="ORF">CC86DRAFT_457643</name>
</gene>
<dbReference type="Proteomes" id="UP000799424">
    <property type="component" value="Unassembled WGS sequence"/>
</dbReference>
<evidence type="ECO:0000256" key="2">
    <source>
        <dbReference type="SAM" id="MobiDB-lite"/>
    </source>
</evidence>
<feature type="coiled-coil region" evidence="1">
    <location>
        <begin position="537"/>
        <end position="586"/>
    </location>
</feature>
<feature type="compositionally biased region" description="Polar residues" evidence="2">
    <location>
        <begin position="56"/>
        <end position="65"/>
    </location>
</feature>
<organism evidence="3 4">
    <name type="scientific">Ophiobolus disseminans</name>
    <dbReference type="NCBI Taxonomy" id="1469910"/>
    <lineage>
        <taxon>Eukaryota</taxon>
        <taxon>Fungi</taxon>
        <taxon>Dikarya</taxon>
        <taxon>Ascomycota</taxon>
        <taxon>Pezizomycotina</taxon>
        <taxon>Dothideomycetes</taxon>
        <taxon>Pleosporomycetidae</taxon>
        <taxon>Pleosporales</taxon>
        <taxon>Pleosporineae</taxon>
        <taxon>Phaeosphaeriaceae</taxon>
        <taxon>Ophiobolus</taxon>
    </lineage>
</organism>
<keyword evidence="1" id="KW-0175">Coiled coil</keyword>
<feature type="compositionally biased region" description="Basic and acidic residues" evidence="2">
    <location>
        <begin position="9"/>
        <end position="28"/>
    </location>
</feature>